<comment type="caution">
    <text evidence="1">The sequence shown here is derived from an EMBL/GenBank/DDBJ whole genome shotgun (WGS) entry which is preliminary data.</text>
</comment>
<protein>
    <submittedName>
        <fullName evidence="1">Uncharacterized protein</fullName>
    </submittedName>
</protein>
<proteinExistence type="predicted"/>
<dbReference type="RefSeq" id="WP_227209618.1">
    <property type="nucleotide sequence ID" value="NZ_JAJCLO010000052.1"/>
</dbReference>
<reference evidence="1 2" key="1">
    <citation type="submission" date="2023-02" db="EMBL/GenBank/DDBJ databases">
        <title>Comparative genome analysis of Eubacterium limosum species.</title>
        <authorList>
            <person name="Bak J.E."/>
        </authorList>
    </citation>
    <scope>NUCLEOTIDE SEQUENCE [LARGE SCALE GENOMIC DNA]</scope>
    <source>
        <strain evidence="1 2">KGMB01548</strain>
    </source>
</reference>
<organism evidence="1 2">
    <name type="scientific">Eubacterium limosum</name>
    <dbReference type="NCBI Taxonomy" id="1736"/>
    <lineage>
        <taxon>Bacteria</taxon>
        <taxon>Bacillati</taxon>
        <taxon>Bacillota</taxon>
        <taxon>Clostridia</taxon>
        <taxon>Eubacteriales</taxon>
        <taxon>Eubacteriaceae</taxon>
        <taxon>Eubacterium</taxon>
    </lineage>
</organism>
<accession>A0ABT5UUU4</accession>
<dbReference type="Proteomes" id="UP001215087">
    <property type="component" value="Unassembled WGS sequence"/>
</dbReference>
<name>A0ABT5UUU4_EUBLI</name>
<sequence length="96" mass="11218">MRKIELMHYLFGTKTGFCKDCEHFYRKQYSGTYRKCEVYGDSCGEGTDWKATYLACGLYPDMPYNGRKVVELVKRGKIKELESPLEGQIKMKVKNE</sequence>
<keyword evidence="2" id="KW-1185">Reference proteome</keyword>
<evidence type="ECO:0000313" key="1">
    <source>
        <dbReference type="EMBL" id="MDE1472742.1"/>
    </source>
</evidence>
<gene>
    <name evidence="1" type="ORF">PTZ04_20995</name>
</gene>
<evidence type="ECO:0000313" key="2">
    <source>
        <dbReference type="Proteomes" id="UP001215087"/>
    </source>
</evidence>
<dbReference type="EMBL" id="JAQSVD010000018">
    <property type="protein sequence ID" value="MDE1472742.1"/>
    <property type="molecule type" value="Genomic_DNA"/>
</dbReference>